<feature type="domain" description="4Fe-4S Wbl-type" evidence="2">
    <location>
        <begin position="10"/>
        <end position="79"/>
    </location>
</feature>
<dbReference type="InterPro" id="IPR034768">
    <property type="entry name" value="4FE4S_WBL"/>
</dbReference>
<feature type="region of interest" description="Disordered" evidence="1">
    <location>
        <begin position="80"/>
        <end position="106"/>
    </location>
</feature>
<accession>K8XDD6</accession>
<gene>
    <name evidence="3" type="ORF">WSS_A43250</name>
</gene>
<name>K8XDD6_RHOOP</name>
<evidence type="ECO:0000313" key="3">
    <source>
        <dbReference type="EMBL" id="EKT76342.1"/>
    </source>
</evidence>
<reference evidence="3 4" key="1">
    <citation type="journal article" date="2013" name="Genome Announc.">
        <title>Draft Genome Sequence of Rhodococcus opacus Strain M213 Shows a Diverse Catabolic Potential.</title>
        <authorList>
            <person name="Pathak A."/>
            <person name="Green S.J."/>
            <person name="Ogram A."/>
            <person name="Chauhan A."/>
        </authorList>
    </citation>
    <scope>NUCLEOTIDE SEQUENCE [LARGE SCALE GENOMIC DNA]</scope>
    <source>
        <strain evidence="3 4">M213</strain>
    </source>
</reference>
<dbReference type="PROSITE" id="PS51674">
    <property type="entry name" value="4FE4S_WBL"/>
    <property type="match status" value="1"/>
</dbReference>
<dbReference type="EMBL" id="AJYC02000343">
    <property type="protein sequence ID" value="EKT76342.1"/>
    <property type="molecule type" value="Genomic_DNA"/>
</dbReference>
<dbReference type="AlphaFoldDB" id="K8XDD6"/>
<comment type="caution">
    <text evidence="3">The sequence shown here is derived from an EMBL/GenBank/DDBJ whole genome shotgun (WGS) entry which is preliminary data.</text>
</comment>
<proteinExistence type="predicted"/>
<organism evidence="3 4">
    <name type="scientific">Rhodococcus opacus M213</name>
    <dbReference type="NCBI Taxonomy" id="1129896"/>
    <lineage>
        <taxon>Bacteria</taxon>
        <taxon>Bacillati</taxon>
        <taxon>Actinomycetota</taxon>
        <taxon>Actinomycetes</taxon>
        <taxon>Mycobacteriales</taxon>
        <taxon>Nocardiaceae</taxon>
        <taxon>Rhodococcus</taxon>
    </lineage>
</organism>
<sequence length="137" mass="15029">MIEPDWSRALCRRNPQLWDDTADAANTSVETPAQRSIRHRAAITFCRLCSVIDTCRSEVALAANPTGVWAGKVYPRLGHQTRSETQSKTDHRSHASTAELQISRPAGIGGDSVDAAFTALMTTIQAQREAREMSDTC</sequence>
<dbReference type="Proteomes" id="UP000005951">
    <property type="component" value="Unassembled WGS sequence"/>
</dbReference>
<evidence type="ECO:0000256" key="1">
    <source>
        <dbReference type="SAM" id="MobiDB-lite"/>
    </source>
</evidence>
<evidence type="ECO:0000259" key="2">
    <source>
        <dbReference type="PROSITE" id="PS51674"/>
    </source>
</evidence>
<dbReference type="RefSeq" id="WP_005265540.1">
    <property type="nucleotide sequence ID" value="NZ_AJYC02000343.1"/>
</dbReference>
<feature type="compositionally biased region" description="Basic and acidic residues" evidence="1">
    <location>
        <begin position="81"/>
        <end position="93"/>
    </location>
</feature>
<protein>
    <recommendedName>
        <fullName evidence="2">4Fe-4S Wbl-type domain-containing protein</fullName>
    </recommendedName>
</protein>
<evidence type="ECO:0000313" key="4">
    <source>
        <dbReference type="Proteomes" id="UP000005951"/>
    </source>
</evidence>
<dbReference type="Pfam" id="PF02467">
    <property type="entry name" value="Whib"/>
    <property type="match status" value="1"/>
</dbReference>